<dbReference type="PANTHER" id="PTHR48047:SF19">
    <property type="entry name" value="GLYCOSYLTRANSFERASE"/>
    <property type="match status" value="1"/>
</dbReference>
<dbReference type="EMBL" id="GDJX01009125">
    <property type="protein sequence ID" value="JAT58811.1"/>
    <property type="molecule type" value="Transcribed_RNA"/>
</dbReference>
<feature type="non-terminal residue" evidence="3">
    <location>
        <position position="1"/>
    </location>
</feature>
<dbReference type="InterPro" id="IPR002213">
    <property type="entry name" value="UDP_glucos_trans"/>
</dbReference>
<protein>
    <submittedName>
        <fullName evidence="3">UDP-glycosyltransferase 73B3</fullName>
    </submittedName>
</protein>
<evidence type="ECO:0000256" key="1">
    <source>
        <dbReference type="ARBA" id="ARBA00009995"/>
    </source>
</evidence>
<keyword evidence="2 3" id="KW-0808">Transferase</keyword>
<accession>A0A1D1YVZ2</accession>
<comment type="similarity">
    <text evidence="1">Belongs to the UDP-glycosyltransferase family.</text>
</comment>
<evidence type="ECO:0000256" key="2">
    <source>
        <dbReference type="ARBA" id="ARBA00022679"/>
    </source>
</evidence>
<dbReference type="AlphaFoldDB" id="A0A1D1YVZ2"/>
<dbReference type="Pfam" id="PF00201">
    <property type="entry name" value="UDPGT"/>
    <property type="match status" value="1"/>
</dbReference>
<name>A0A1D1YVZ2_9ARAE</name>
<evidence type="ECO:0000313" key="3">
    <source>
        <dbReference type="EMBL" id="JAT58811.1"/>
    </source>
</evidence>
<dbReference type="Gene3D" id="3.40.50.2000">
    <property type="entry name" value="Glycogen Phosphorylase B"/>
    <property type="match status" value="1"/>
</dbReference>
<dbReference type="PANTHER" id="PTHR48047">
    <property type="entry name" value="GLYCOSYLTRANSFERASE"/>
    <property type="match status" value="1"/>
</dbReference>
<dbReference type="GO" id="GO:0035251">
    <property type="term" value="F:UDP-glucosyltransferase activity"/>
    <property type="evidence" value="ECO:0007669"/>
    <property type="project" value="TreeGrafter"/>
</dbReference>
<sequence>PEGFEERVRGRGMVVKGWVRQMAILTHRATGAFVTHLGWSSLNEGIMAGLPMITWPLAHDHFINERLVVDMLRLGVKMWGGFRSSLEEEAEKSPVSGEAIAAVVSRFAPPGSADEEVEAMRRRAGEYGDMLRAAVREGGSSYNDLGRLIHDLKAFRRQGGQS</sequence>
<proteinExistence type="inferred from homology"/>
<reference evidence="3" key="1">
    <citation type="submission" date="2015-07" db="EMBL/GenBank/DDBJ databases">
        <title>Transcriptome Assembly of Anthurium amnicola.</title>
        <authorList>
            <person name="Suzuki J."/>
        </authorList>
    </citation>
    <scope>NUCLEOTIDE SEQUENCE</scope>
</reference>
<organism evidence="3">
    <name type="scientific">Anthurium amnicola</name>
    <dbReference type="NCBI Taxonomy" id="1678845"/>
    <lineage>
        <taxon>Eukaryota</taxon>
        <taxon>Viridiplantae</taxon>
        <taxon>Streptophyta</taxon>
        <taxon>Embryophyta</taxon>
        <taxon>Tracheophyta</taxon>
        <taxon>Spermatophyta</taxon>
        <taxon>Magnoliopsida</taxon>
        <taxon>Liliopsida</taxon>
        <taxon>Araceae</taxon>
        <taxon>Pothoideae</taxon>
        <taxon>Potheae</taxon>
        <taxon>Anthurium</taxon>
    </lineage>
</organism>
<gene>
    <name evidence="3" type="primary">UGT73B3</name>
    <name evidence="3" type="ORF">g.63989</name>
</gene>
<dbReference type="SUPFAM" id="SSF53756">
    <property type="entry name" value="UDP-Glycosyltransferase/glycogen phosphorylase"/>
    <property type="match status" value="1"/>
</dbReference>